<name>A0A0G1PKV7_9BACT</name>
<dbReference type="PANTHER" id="PTHR32432:SF3">
    <property type="entry name" value="ETHANOLAMINE UTILIZATION PROTEIN EUTJ"/>
    <property type="match status" value="1"/>
</dbReference>
<dbReference type="Gene3D" id="3.30.1490.300">
    <property type="match status" value="1"/>
</dbReference>
<dbReference type="AlphaFoldDB" id="A0A0G1PKV7"/>
<dbReference type="EMBL" id="LCMG01000009">
    <property type="protein sequence ID" value="KKU33449.1"/>
    <property type="molecule type" value="Genomic_DNA"/>
</dbReference>
<dbReference type="InterPro" id="IPR050696">
    <property type="entry name" value="FtsA/MreB"/>
</dbReference>
<dbReference type="CDD" id="cd24049">
    <property type="entry name" value="ASKHA_NBD_PilM"/>
    <property type="match status" value="1"/>
</dbReference>
<evidence type="ECO:0000313" key="1">
    <source>
        <dbReference type="EMBL" id="KKU33449.1"/>
    </source>
</evidence>
<dbReference type="InterPro" id="IPR043129">
    <property type="entry name" value="ATPase_NBD"/>
</dbReference>
<sequence>MTLFGGGRTKSFLGVDIGASSIKVVELGLEKGRPKLLTYGYSERQEMNGAASPFDDVQATGKLLAHVCKEAGVKTVHTMTALPTSGVFSTILTLPYRKEKREMQTLVDVEAAKLTPIPFEQMVTYSTYLDDLGKKNIPVQKKEEASSLKPPVTEEKKLTHVLVTGAAKTLVQKYVEIFKTAKLDLQAIDTEAFALVRALIGKDRSATMVIDIGSKRTNLVLVERAIPFLSRSINIGGDTITARLQEQMQFSPTDAERMKRDLGGSSISGEKLPPLFESFMHALVNEIRYALQLFASMEMTQQKKIEKIILTGGSAHLPGAAEFLASTLNINVYRGDPWARLTYPEPLQPALDDIGPRMSVAIGLAMRDLDS</sequence>
<accession>A0A0G1PKV7</accession>
<dbReference type="Gene3D" id="3.30.420.40">
    <property type="match status" value="2"/>
</dbReference>
<gene>
    <name evidence="1" type="ORF">UX45_C0009G0017</name>
</gene>
<organism evidence="1 2">
    <name type="scientific">Candidatus Uhrbacteria bacterium GW2011_GWF2_46_218</name>
    <dbReference type="NCBI Taxonomy" id="1619001"/>
    <lineage>
        <taxon>Bacteria</taxon>
        <taxon>Candidatus Uhriibacteriota</taxon>
    </lineage>
</organism>
<comment type="caution">
    <text evidence="1">The sequence shown here is derived from an EMBL/GenBank/DDBJ whole genome shotgun (WGS) entry which is preliminary data.</text>
</comment>
<evidence type="ECO:0000313" key="2">
    <source>
        <dbReference type="Proteomes" id="UP000034705"/>
    </source>
</evidence>
<dbReference type="SUPFAM" id="SSF53067">
    <property type="entry name" value="Actin-like ATPase domain"/>
    <property type="match status" value="2"/>
</dbReference>
<dbReference type="Pfam" id="PF11104">
    <property type="entry name" value="PilM_2"/>
    <property type="match status" value="2"/>
</dbReference>
<dbReference type="Proteomes" id="UP000034705">
    <property type="component" value="Unassembled WGS sequence"/>
</dbReference>
<dbReference type="PIRSF" id="PIRSF019169">
    <property type="entry name" value="PilM"/>
    <property type="match status" value="1"/>
</dbReference>
<protein>
    <submittedName>
        <fullName evidence="1">Type IV pilus assembly protein PilM</fullName>
    </submittedName>
</protein>
<proteinExistence type="predicted"/>
<reference evidence="1 2" key="1">
    <citation type="journal article" date="2015" name="Nature">
        <title>rRNA introns, odd ribosomes, and small enigmatic genomes across a large radiation of phyla.</title>
        <authorList>
            <person name="Brown C.T."/>
            <person name="Hug L.A."/>
            <person name="Thomas B.C."/>
            <person name="Sharon I."/>
            <person name="Castelle C.J."/>
            <person name="Singh A."/>
            <person name="Wilkins M.J."/>
            <person name="Williams K.H."/>
            <person name="Banfield J.F."/>
        </authorList>
    </citation>
    <scope>NUCLEOTIDE SEQUENCE [LARGE SCALE GENOMIC DNA]</scope>
</reference>
<dbReference type="PANTHER" id="PTHR32432">
    <property type="entry name" value="CELL DIVISION PROTEIN FTSA-RELATED"/>
    <property type="match status" value="1"/>
</dbReference>
<dbReference type="InterPro" id="IPR005883">
    <property type="entry name" value="PilM"/>
</dbReference>